<name>A0AA94VB38_RHIRH</name>
<comment type="caution">
    <text evidence="1">The sequence shown here is derived from an EMBL/GenBank/DDBJ whole genome shotgun (WGS) entry which is preliminary data.</text>
</comment>
<sequence>MSLLGKAVVAIWNDILPEGRENFIEWHNREHIPERVAIPGFLRGRRYVAEQGTPEYFTLYEAADAQVLVGQPYLERLNSPTPWTKKSTADFRNTTRGVCNTEYSHACGDGGFIATFRFDAADERKAALQYALLEALTEIGKLNGVSGVHLCIADNGASSLATAERKGRQVGVPNWIILIEGGSALSVTNASDALAHKLSKQELTGSVESGLYRLEFSLGENALQQSAA</sequence>
<organism evidence="1 2">
    <name type="scientific">Rhizobium rhizogenes</name>
    <name type="common">Agrobacterium rhizogenes</name>
    <dbReference type="NCBI Taxonomy" id="359"/>
    <lineage>
        <taxon>Bacteria</taxon>
        <taxon>Pseudomonadati</taxon>
        <taxon>Pseudomonadota</taxon>
        <taxon>Alphaproteobacteria</taxon>
        <taxon>Hyphomicrobiales</taxon>
        <taxon>Rhizobiaceae</taxon>
        <taxon>Rhizobium/Agrobacterium group</taxon>
        <taxon>Rhizobium</taxon>
    </lineage>
</organism>
<reference evidence="1 2" key="1">
    <citation type="journal article" date="2019" name="Appl. Microbiol. Biotechnol.">
        <title>Differential efficiency of wild type rhizogenic strains for rol gene transformation of plants.</title>
        <authorList>
            <person name="Desmet S."/>
            <person name="De Keyser E."/>
            <person name="Van Vaerenbergh J."/>
            <person name="Baeyen S."/>
            <person name="Van Huylenbroeck J."/>
            <person name="Geelen D."/>
            <person name="Dhooghe E."/>
        </authorList>
    </citation>
    <scope>NUCLEOTIDE SEQUENCE [LARGE SCALE GENOMIC DNA]</scope>
    <source>
        <strain evidence="1 2">B 4.1</strain>
    </source>
</reference>
<dbReference type="AlphaFoldDB" id="A0AA94VB38"/>
<evidence type="ECO:0000313" key="1">
    <source>
        <dbReference type="EMBL" id="TRA87344.1"/>
    </source>
</evidence>
<protein>
    <submittedName>
        <fullName evidence="1">Uncharacterized protein</fullName>
    </submittedName>
</protein>
<accession>A0AA94VB38</accession>
<gene>
    <name evidence="1" type="ORF">EXN24_18430</name>
</gene>
<dbReference type="RefSeq" id="WP_013761191.1">
    <property type="nucleotide sequence ID" value="NZ_SGOB01000004.1"/>
</dbReference>
<evidence type="ECO:0000313" key="2">
    <source>
        <dbReference type="Proteomes" id="UP000320858"/>
    </source>
</evidence>
<proteinExistence type="predicted"/>
<dbReference type="EMBL" id="SGOB01000004">
    <property type="protein sequence ID" value="TRA87344.1"/>
    <property type="molecule type" value="Genomic_DNA"/>
</dbReference>
<dbReference type="Proteomes" id="UP000320858">
    <property type="component" value="Unassembled WGS sequence"/>
</dbReference>